<accession>A0ACC7LQN9</accession>
<evidence type="ECO:0000313" key="1">
    <source>
        <dbReference type="EMBL" id="MFJ1336529.1"/>
    </source>
</evidence>
<proteinExistence type="predicted"/>
<organism evidence="1 2">
    <name type="scientific">Pseudomonas caricapapayae</name>
    <dbReference type="NCBI Taxonomy" id="46678"/>
    <lineage>
        <taxon>Bacteria</taxon>
        <taxon>Pseudomonadati</taxon>
        <taxon>Pseudomonadota</taxon>
        <taxon>Gammaproteobacteria</taxon>
        <taxon>Pseudomonadales</taxon>
        <taxon>Pseudomonadaceae</taxon>
        <taxon>Pseudomonas</taxon>
    </lineage>
</organism>
<keyword evidence="2" id="KW-1185">Reference proteome</keyword>
<name>A0ACC7LQN9_9PSED</name>
<sequence length="201" mass="22162">MTLTPTMRLCDIASKPGISASTQLITTRRICRNISRNLDAIHAERCAMRRQAGKLKAFLPFTRQAIADLEEQAQTHRSPERDKAVVALAGFGQSLLLDHDVLASALGFERLCDLLSVNMVEREQARREGVINLEGLLFTYALEDSAERRGQEWNDAPLFNACHAAMAGFIRDCPDGVLPDPFAPGAPFGPKLPPQLRVVEP</sequence>
<dbReference type="Proteomes" id="UP001615411">
    <property type="component" value="Unassembled WGS sequence"/>
</dbReference>
<gene>
    <name evidence="1" type="ORF">ACIKP7_00135</name>
</gene>
<dbReference type="EMBL" id="JBIUGF010000001">
    <property type="protein sequence ID" value="MFJ1336529.1"/>
    <property type="molecule type" value="Genomic_DNA"/>
</dbReference>
<reference evidence="1" key="1">
    <citation type="submission" date="2024-10" db="EMBL/GenBank/DDBJ databases">
        <title>Aeromonas and Pseudomonas from the Cagarras Archipelago, Rio de Janeiro, Brazil.</title>
        <authorList>
            <person name="Canellas A.L.B."/>
            <person name="Laport M.S."/>
        </authorList>
    </citation>
    <scope>NUCLEOTIDE SEQUENCE</scope>
    <source>
        <strain evidence="1">ACP-7</strain>
    </source>
</reference>
<evidence type="ECO:0000313" key="2">
    <source>
        <dbReference type="Proteomes" id="UP001615411"/>
    </source>
</evidence>
<protein>
    <submittedName>
        <fullName evidence="1">Uncharacterized protein</fullName>
    </submittedName>
</protein>
<comment type="caution">
    <text evidence="1">The sequence shown here is derived from an EMBL/GenBank/DDBJ whole genome shotgun (WGS) entry which is preliminary data.</text>
</comment>